<dbReference type="Pfam" id="PF14322">
    <property type="entry name" value="SusD-like_3"/>
    <property type="match status" value="1"/>
</dbReference>
<evidence type="ECO:0000256" key="5">
    <source>
        <dbReference type="ARBA" id="ARBA00023237"/>
    </source>
</evidence>
<dbReference type="Pfam" id="PF07980">
    <property type="entry name" value="SusD_RagB"/>
    <property type="match status" value="1"/>
</dbReference>
<dbReference type="EMBL" id="JAUOEL010000002">
    <property type="protein sequence ID" value="MDO5973784.1"/>
    <property type="molecule type" value="Genomic_DNA"/>
</dbReference>
<feature type="domain" description="RagB/SusD" evidence="6">
    <location>
        <begin position="365"/>
        <end position="478"/>
    </location>
</feature>
<dbReference type="InterPro" id="IPR011990">
    <property type="entry name" value="TPR-like_helical_dom_sf"/>
</dbReference>
<proteinExistence type="inferred from homology"/>
<dbReference type="Proteomes" id="UP001176806">
    <property type="component" value="Unassembled WGS sequence"/>
</dbReference>
<dbReference type="SUPFAM" id="SSF48452">
    <property type="entry name" value="TPR-like"/>
    <property type="match status" value="1"/>
</dbReference>
<evidence type="ECO:0000256" key="3">
    <source>
        <dbReference type="ARBA" id="ARBA00022729"/>
    </source>
</evidence>
<evidence type="ECO:0000259" key="6">
    <source>
        <dbReference type="Pfam" id="PF07980"/>
    </source>
</evidence>
<feature type="domain" description="SusD-like N-terminal" evidence="7">
    <location>
        <begin position="23"/>
        <end position="231"/>
    </location>
</feature>
<sequence>MKHIYKRVLALLIIFNFCSCSDFLEVIPKGQFIPSEYEDYEYLLNYENLISQTQLGYVNLFTDDLEKSLDPDMPDVLGFTAVPDFAVNYYYFNSGPTHEADVNDPFFTSMYSQIYTFDFVANNVMESTGGSEEEKSAIRAEALFGRAYNFFKLINLYAKAYDPDTASTDYGVPLILDDNIYATYGRNSVEEVYNQIIDDLLEAIPSLPVTASSNFHPTKASGYLLLSKVYLFMGGFENALTYANLALDNKGDFELQDLKIYIAFDGGDWGERIFNTITFGAMENMEDVAENMYIKNSSTNFNGSALASEELVDIFEKDLPSGSIDKRRDLYFETDKASFVNFIYFPGRTIYGAYVNRNAGMLLPDLYLILAEAEARVGSKDKAMEHINYLRDYRITNNVPLTAATDEEALLMVFEERRRELCFLSDYRFVDLKRLNKEPEFAKTVTHTVLGVDYTLPPNDPRYILPISNDVIQFNPDLPLYDR</sequence>
<dbReference type="RefSeq" id="WP_303300930.1">
    <property type="nucleotide sequence ID" value="NZ_BAABDA010000051.1"/>
</dbReference>
<keyword evidence="5" id="KW-0998">Cell outer membrane</keyword>
<accession>A0ABT8WKV5</accession>
<keyword evidence="9" id="KW-1185">Reference proteome</keyword>
<protein>
    <submittedName>
        <fullName evidence="8">RagB/SusD family nutrient uptake outer membrane protein</fullName>
    </submittedName>
</protein>
<evidence type="ECO:0000259" key="7">
    <source>
        <dbReference type="Pfam" id="PF14322"/>
    </source>
</evidence>
<comment type="caution">
    <text evidence="8">The sequence shown here is derived from an EMBL/GenBank/DDBJ whole genome shotgun (WGS) entry which is preliminary data.</text>
</comment>
<evidence type="ECO:0000313" key="8">
    <source>
        <dbReference type="EMBL" id="MDO5973784.1"/>
    </source>
</evidence>
<comment type="similarity">
    <text evidence="2">Belongs to the SusD family.</text>
</comment>
<dbReference type="InterPro" id="IPR012944">
    <property type="entry name" value="SusD_RagB_dom"/>
</dbReference>
<evidence type="ECO:0000256" key="2">
    <source>
        <dbReference type="ARBA" id="ARBA00006275"/>
    </source>
</evidence>
<reference evidence="8" key="1">
    <citation type="submission" date="2023-07" db="EMBL/GenBank/DDBJ databases">
        <title>Two novel species in the genus Flavivirga.</title>
        <authorList>
            <person name="Kwon K."/>
        </authorList>
    </citation>
    <scope>NUCLEOTIDE SEQUENCE</scope>
    <source>
        <strain evidence="8">KACC 14158</strain>
    </source>
</reference>
<evidence type="ECO:0000313" key="9">
    <source>
        <dbReference type="Proteomes" id="UP001176806"/>
    </source>
</evidence>
<organism evidence="8 9">
    <name type="scientific">Flavivirga jejuensis</name>
    <dbReference type="NCBI Taxonomy" id="870487"/>
    <lineage>
        <taxon>Bacteria</taxon>
        <taxon>Pseudomonadati</taxon>
        <taxon>Bacteroidota</taxon>
        <taxon>Flavobacteriia</taxon>
        <taxon>Flavobacteriales</taxon>
        <taxon>Flavobacteriaceae</taxon>
        <taxon>Flavivirga</taxon>
    </lineage>
</organism>
<gene>
    <name evidence="8" type="ORF">Q4Q40_06270</name>
</gene>
<keyword evidence="4" id="KW-0472">Membrane</keyword>
<dbReference type="Gene3D" id="1.25.40.390">
    <property type="match status" value="1"/>
</dbReference>
<dbReference type="InterPro" id="IPR033985">
    <property type="entry name" value="SusD-like_N"/>
</dbReference>
<evidence type="ECO:0000256" key="4">
    <source>
        <dbReference type="ARBA" id="ARBA00023136"/>
    </source>
</evidence>
<keyword evidence="3" id="KW-0732">Signal</keyword>
<evidence type="ECO:0000256" key="1">
    <source>
        <dbReference type="ARBA" id="ARBA00004442"/>
    </source>
</evidence>
<name>A0ABT8WKV5_9FLAO</name>
<comment type="subcellular location">
    <subcellularLocation>
        <location evidence="1">Cell outer membrane</location>
    </subcellularLocation>
</comment>